<dbReference type="InterPro" id="IPR009081">
    <property type="entry name" value="PP-bd_ACP"/>
</dbReference>
<sequence length="77" mass="8689">MIDQDVFLKMVEKHSRAEKVSLDDVLFGEGLDIGSMRFTEMIMDIEEEYDLDIDVSTLNASIKTVGQLLSHLKTIGL</sequence>
<organism evidence="2 3">
    <name type="scientific">Shimia thalassica</name>
    <dbReference type="NCBI Taxonomy" id="1715693"/>
    <lineage>
        <taxon>Bacteria</taxon>
        <taxon>Pseudomonadati</taxon>
        <taxon>Pseudomonadota</taxon>
        <taxon>Alphaproteobacteria</taxon>
        <taxon>Rhodobacterales</taxon>
        <taxon>Roseobacteraceae</taxon>
    </lineage>
</organism>
<protein>
    <submittedName>
        <fullName evidence="2">Acyl carrier protein</fullName>
    </submittedName>
</protein>
<dbReference type="GeneID" id="83880443"/>
<reference evidence="3" key="1">
    <citation type="submission" date="2015-09" db="EMBL/GenBank/DDBJ databases">
        <authorList>
            <person name="Rodrigo-Torres Lidia"/>
            <person name="Arahal R.David."/>
        </authorList>
    </citation>
    <scope>NUCLEOTIDE SEQUENCE [LARGE SCALE GENOMIC DNA]</scope>
    <source>
        <strain evidence="3">CECT 7735</strain>
    </source>
</reference>
<gene>
    <name evidence="2" type="ORF">PH7735_01387</name>
</gene>
<dbReference type="EMBL" id="CYTW01000001">
    <property type="protein sequence ID" value="CUJ91602.1"/>
    <property type="molecule type" value="Genomic_DNA"/>
</dbReference>
<feature type="domain" description="Carrier" evidence="1">
    <location>
        <begin position="1"/>
        <end position="76"/>
    </location>
</feature>
<name>A0A0P1I5I0_9RHOB</name>
<dbReference type="SUPFAM" id="SSF47336">
    <property type="entry name" value="ACP-like"/>
    <property type="match status" value="1"/>
</dbReference>
<proteinExistence type="predicted"/>
<dbReference type="AlphaFoldDB" id="A0A0P1I5I0"/>
<dbReference type="RefSeq" id="WP_058310519.1">
    <property type="nucleotide sequence ID" value="NZ_CANLZE010000001.1"/>
</dbReference>
<dbReference type="Proteomes" id="UP000051870">
    <property type="component" value="Unassembled WGS sequence"/>
</dbReference>
<dbReference type="STRING" id="1715693.PH7735_01387"/>
<accession>A0A0P1I5I0</accession>
<dbReference type="InterPro" id="IPR036736">
    <property type="entry name" value="ACP-like_sf"/>
</dbReference>
<keyword evidence="3" id="KW-1185">Reference proteome</keyword>
<dbReference type="PROSITE" id="PS50075">
    <property type="entry name" value="CARRIER"/>
    <property type="match status" value="1"/>
</dbReference>
<evidence type="ECO:0000313" key="2">
    <source>
        <dbReference type="EMBL" id="CUJ91602.1"/>
    </source>
</evidence>
<evidence type="ECO:0000313" key="3">
    <source>
        <dbReference type="Proteomes" id="UP000051870"/>
    </source>
</evidence>
<evidence type="ECO:0000259" key="1">
    <source>
        <dbReference type="PROSITE" id="PS50075"/>
    </source>
</evidence>
<dbReference type="Pfam" id="PF00550">
    <property type="entry name" value="PP-binding"/>
    <property type="match status" value="1"/>
</dbReference>
<dbReference type="Gene3D" id="1.10.1200.10">
    <property type="entry name" value="ACP-like"/>
    <property type="match status" value="1"/>
</dbReference>